<dbReference type="AlphaFoldDB" id="A0A133NV67"/>
<accession>A0A133NV67</accession>
<evidence type="ECO:0000313" key="2">
    <source>
        <dbReference type="Proteomes" id="UP000070687"/>
    </source>
</evidence>
<gene>
    <name evidence="1" type="ORF">HMPREF3208_00860</name>
</gene>
<dbReference type="Proteomes" id="UP000070687">
    <property type="component" value="Unassembled WGS sequence"/>
</dbReference>
<organism evidence="1 2">
    <name type="scientific">Gardnerella vaginalis</name>
    <dbReference type="NCBI Taxonomy" id="2702"/>
    <lineage>
        <taxon>Bacteria</taxon>
        <taxon>Bacillati</taxon>
        <taxon>Actinomycetota</taxon>
        <taxon>Actinomycetes</taxon>
        <taxon>Bifidobacteriales</taxon>
        <taxon>Bifidobacteriaceae</taxon>
        <taxon>Gardnerella</taxon>
    </lineage>
</organism>
<proteinExistence type="predicted"/>
<evidence type="ECO:0000313" key="1">
    <source>
        <dbReference type="EMBL" id="KXA20166.1"/>
    </source>
</evidence>
<reference evidence="1 2" key="1">
    <citation type="submission" date="2016-01" db="EMBL/GenBank/DDBJ databases">
        <authorList>
            <person name="Oliw E.H."/>
        </authorList>
    </citation>
    <scope>NUCLEOTIDE SEQUENCE [LARGE SCALE GENOMIC DNA]</scope>
    <source>
        <strain evidence="1 2">PSS_7772B</strain>
    </source>
</reference>
<comment type="caution">
    <text evidence="1">The sequence shown here is derived from an EMBL/GenBank/DDBJ whole genome shotgun (WGS) entry which is preliminary data.</text>
</comment>
<protein>
    <submittedName>
        <fullName evidence="1">Uncharacterized protein</fullName>
    </submittedName>
</protein>
<sequence>MLIMCAYHNHSASLSPKAYSVKIWQVNLLSTTYALNADGTAQNGTAAALNAANGAR</sequence>
<dbReference type="EMBL" id="LRQB01000052">
    <property type="protein sequence ID" value="KXA20166.1"/>
    <property type="molecule type" value="Genomic_DNA"/>
</dbReference>
<name>A0A133NV67_GARVA</name>